<dbReference type="RefSeq" id="WP_195134044.1">
    <property type="nucleotide sequence ID" value="NZ_JADLQX010000068.1"/>
</dbReference>
<feature type="compositionally biased region" description="Low complexity" evidence="1">
    <location>
        <begin position="62"/>
        <end position="77"/>
    </location>
</feature>
<reference evidence="2 3" key="1">
    <citation type="submission" date="2020-10" db="EMBL/GenBank/DDBJ databases">
        <title>Identification of Nocardia species via Next-generation sequencing and recognition of intraspecies genetic diversity.</title>
        <authorList>
            <person name="Li P."/>
            <person name="Li P."/>
            <person name="Lu B."/>
        </authorList>
    </citation>
    <scope>NUCLEOTIDE SEQUENCE [LARGE SCALE GENOMIC DNA]</scope>
    <source>
        <strain evidence="2 3">BJ06-0157</strain>
    </source>
</reference>
<keyword evidence="3" id="KW-1185">Reference proteome</keyword>
<dbReference type="Proteomes" id="UP000702209">
    <property type="component" value="Unassembled WGS sequence"/>
</dbReference>
<protein>
    <submittedName>
        <fullName evidence="2">Uncharacterized protein</fullName>
    </submittedName>
</protein>
<name>A0ABS0D6V9_9NOCA</name>
<sequence length="92" mass="10047">MDRITDWERRYPDLFAPLDDLTRRAVTRTVAIHAQEVGIEPNRETLADLIAVVTGTITPACSPAVSSSPTTKAAATSDRTAHWPIRADYTGP</sequence>
<organism evidence="2 3">
    <name type="scientific">Nocardia amamiensis</name>
    <dbReference type="NCBI Taxonomy" id="404578"/>
    <lineage>
        <taxon>Bacteria</taxon>
        <taxon>Bacillati</taxon>
        <taxon>Actinomycetota</taxon>
        <taxon>Actinomycetes</taxon>
        <taxon>Mycobacteriales</taxon>
        <taxon>Nocardiaceae</taxon>
        <taxon>Nocardia</taxon>
    </lineage>
</organism>
<dbReference type="EMBL" id="JADLQX010000068">
    <property type="protein sequence ID" value="MBF6302863.1"/>
    <property type="molecule type" value="Genomic_DNA"/>
</dbReference>
<evidence type="ECO:0000313" key="3">
    <source>
        <dbReference type="Proteomes" id="UP000702209"/>
    </source>
</evidence>
<comment type="caution">
    <text evidence="2">The sequence shown here is derived from an EMBL/GenBank/DDBJ whole genome shotgun (WGS) entry which is preliminary data.</text>
</comment>
<accession>A0ABS0D6V9</accession>
<proteinExistence type="predicted"/>
<feature type="region of interest" description="Disordered" evidence="1">
    <location>
        <begin position="62"/>
        <end position="92"/>
    </location>
</feature>
<evidence type="ECO:0000313" key="2">
    <source>
        <dbReference type="EMBL" id="MBF6302863.1"/>
    </source>
</evidence>
<gene>
    <name evidence="2" type="ORF">IU459_35880</name>
</gene>
<evidence type="ECO:0000256" key="1">
    <source>
        <dbReference type="SAM" id="MobiDB-lite"/>
    </source>
</evidence>